<evidence type="ECO:0000313" key="3">
    <source>
        <dbReference type="Proteomes" id="UP000472267"/>
    </source>
</evidence>
<feature type="compositionally biased region" description="Low complexity" evidence="1">
    <location>
        <begin position="190"/>
        <end position="223"/>
    </location>
</feature>
<organism evidence="2 3">
    <name type="scientific">Salarias fasciatus</name>
    <name type="common">Jewelled blenny</name>
    <name type="synonym">Blennius fasciatus</name>
    <dbReference type="NCBI Taxonomy" id="181472"/>
    <lineage>
        <taxon>Eukaryota</taxon>
        <taxon>Metazoa</taxon>
        <taxon>Chordata</taxon>
        <taxon>Craniata</taxon>
        <taxon>Vertebrata</taxon>
        <taxon>Euteleostomi</taxon>
        <taxon>Actinopterygii</taxon>
        <taxon>Neopterygii</taxon>
        <taxon>Teleostei</taxon>
        <taxon>Neoteleostei</taxon>
        <taxon>Acanthomorphata</taxon>
        <taxon>Ovalentaria</taxon>
        <taxon>Blenniimorphae</taxon>
        <taxon>Blenniiformes</taxon>
        <taxon>Blennioidei</taxon>
        <taxon>Blenniidae</taxon>
        <taxon>Salariinae</taxon>
        <taxon>Salarias</taxon>
    </lineage>
</organism>
<feature type="region of interest" description="Disordered" evidence="1">
    <location>
        <begin position="48"/>
        <end position="232"/>
    </location>
</feature>
<dbReference type="Proteomes" id="UP000472267">
    <property type="component" value="Chromosome 1"/>
</dbReference>
<evidence type="ECO:0000256" key="1">
    <source>
        <dbReference type="SAM" id="MobiDB-lite"/>
    </source>
</evidence>
<dbReference type="AlphaFoldDB" id="A0A672FA61"/>
<dbReference type="InParanoid" id="A0A672FA61"/>
<evidence type="ECO:0000313" key="2">
    <source>
        <dbReference type="Ensembl" id="ENSSFAP00005002477.1"/>
    </source>
</evidence>
<keyword evidence="3" id="KW-1185">Reference proteome</keyword>
<feature type="compositionally biased region" description="Low complexity" evidence="1">
    <location>
        <begin position="170"/>
        <end position="183"/>
    </location>
</feature>
<protein>
    <submittedName>
        <fullName evidence="2">Uncharacterized protein</fullName>
    </submittedName>
</protein>
<sequence>MFSKQSLNITQPGVFLRGEELEIVPDFKYSGVILDSTLSFKKHVKNLSNTPQKCPRSAAAATAPSGGSTARRQDLNNTETRPPDAATVLHPAGPQPRRSAVAPELERVPPVPEKQQSSRASTSAAPEADYGGSEEAFREPLPPQGDPGTPPQGDPGTPPQGDPGTPPQGDPGTLPQGDPGTPGNAATGRPGNAATGRPGNAAPGRPGNAAPGRPGNAAPGRPGNHLHQRRGVNLKNLIKIKTKPAVEQKPTIVKCGLLNIRSVSSKSC</sequence>
<reference evidence="2" key="2">
    <citation type="submission" date="2025-08" db="UniProtKB">
        <authorList>
            <consortium name="Ensembl"/>
        </authorList>
    </citation>
    <scope>IDENTIFICATION</scope>
</reference>
<feature type="compositionally biased region" description="Low complexity" evidence="1">
    <location>
        <begin position="55"/>
        <end position="70"/>
    </location>
</feature>
<proteinExistence type="predicted"/>
<dbReference type="Ensembl" id="ENSSFAT00005002693.1">
    <property type="protein sequence ID" value="ENSSFAP00005002477.1"/>
    <property type="gene ID" value="ENSSFAG00005001758.1"/>
</dbReference>
<reference evidence="2" key="3">
    <citation type="submission" date="2025-09" db="UniProtKB">
        <authorList>
            <consortium name="Ensembl"/>
        </authorList>
    </citation>
    <scope>IDENTIFICATION</scope>
</reference>
<accession>A0A672FA61</accession>
<feature type="compositionally biased region" description="Pro residues" evidence="1">
    <location>
        <begin position="140"/>
        <end position="169"/>
    </location>
</feature>
<name>A0A672FA61_SALFA</name>
<reference evidence="2" key="1">
    <citation type="submission" date="2019-06" db="EMBL/GenBank/DDBJ databases">
        <authorList>
            <consortium name="Wellcome Sanger Institute Data Sharing"/>
        </authorList>
    </citation>
    <scope>NUCLEOTIDE SEQUENCE [LARGE SCALE GENOMIC DNA]</scope>
</reference>
<feature type="compositionally biased region" description="Polar residues" evidence="1">
    <location>
        <begin position="114"/>
        <end position="124"/>
    </location>
</feature>